<reference evidence="2 3" key="1">
    <citation type="submission" date="2016-04" db="EMBL/GenBank/DDBJ databases">
        <authorList>
            <person name="Chen L."/>
            <person name="Zhuang W."/>
            <person name="Wang G."/>
        </authorList>
    </citation>
    <scope>NUCLEOTIDE SEQUENCE [LARGE SCALE GENOMIC DNA]</scope>
    <source>
        <strain evidence="3">GR20</strain>
    </source>
</reference>
<evidence type="ECO:0000256" key="1">
    <source>
        <dbReference type="SAM" id="SignalP"/>
    </source>
</evidence>
<dbReference type="RefSeq" id="WP_014218763.1">
    <property type="nucleotide sequence ID" value="NZ_LWBO01000034.1"/>
</dbReference>
<feature type="chain" id="PRO_5047190769" description="DUF3298 domain-containing protein" evidence="1">
    <location>
        <begin position="20"/>
        <end position="241"/>
    </location>
</feature>
<keyword evidence="3" id="KW-1185">Reference proteome</keyword>
<dbReference type="EMBL" id="LWBO01000034">
    <property type="protein sequence ID" value="OQP43782.1"/>
    <property type="molecule type" value="Genomic_DNA"/>
</dbReference>
<evidence type="ECO:0000313" key="3">
    <source>
        <dbReference type="Proteomes" id="UP000192277"/>
    </source>
</evidence>
<gene>
    <name evidence="2" type="ORF">A4D02_09880</name>
</gene>
<feature type="signal peptide" evidence="1">
    <location>
        <begin position="1"/>
        <end position="19"/>
    </location>
</feature>
<accession>A0ABX3NR54</accession>
<name>A0ABX3NR54_9BACT</name>
<sequence length="241" mass="27702">MNINVCLTLFILTSYPAKAQVQISTLTDKNDHSFPLIHAKNTTIANNINRYLQSNILSNEKMETSPTKIFENSKYINTDSNQQAGYTGLNYKVAVNNAQILSLSFDIESMGAHPEHYKEYYNFNLHTGNLIAAKDLFTTAGLNYLRKFLSNERNSRINQFISEEYSKSEDSTLIKDTYKECNEKADENNISIAAYEIVFYKEYCFPHVARPYDTDLDVVCKIKQLEKYLTEPGKKLLLLKK</sequence>
<dbReference type="Proteomes" id="UP000192277">
    <property type="component" value="Unassembled WGS sequence"/>
</dbReference>
<dbReference type="Gene3D" id="3.30.565.40">
    <property type="entry name" value="Fervidobacterium nodosum Rt17-B1 like"/>
    <property type="match status" value="1"/>
</dbReference>
<protein>
    <recommendedName>
        <fullName evidence="4">DUF3298 domain-containing protein</fullName>
    </recommendedName>
</protein>
<comment type="caution">
    <text evidence="2">The sequence shown here is derived from an EMBL/GenBank/DDBJ whole genome shotgun (WGS) entry which is preliminary data.</text>
</comment>
<organism evidence="2 3">
    <name type="scientific">Niastella koreensis</name>
    <dbReference type="NCBI Taxonomy" id="354356"/>
    <lineage>
        <taxon>Bacteria</taxon>
        <taxon>Pseudomonadati</taxon>
        <taxon>Bacteroidota</taxon>
        <taxon>Chitinophagia</taxon>
        <taxon>Chitinophagales</taxon>
        <taxon>Chitinophagaceae</taxon>
        <taxon>Niastella</taxon>
    </lineage>
</organism>
<proteinExistence type="predicted"/>
<keyword evidence="1" id="KW-0732">Signal</keyword>
<evidence type="ECO:0000313" key="2">
    <source>
        <dbReference type="EMBL" id="OQP43782.1"/>
    </source>
</evidence>
<evidence type="ECO:0008006" key="4">
    <source>
        <dbReference type="Google" id="ProtNLM"/>
    </source>
</evidence>